<feature type="active site" description="Nucleophile" evidence="7">
    <location>
        <position position="377"/>
    </location>
</feature>
<evidence type="ECO:0000256" key="7">
    <source>
        <dbReference type="PROSITE-ProRule" id="PRU01373"/>
    </source>
</evidence>
<dbReference type="Gene3D" id="2.40.440.10">
    <property type="entry name" value="L,D-transpeptidase catalytic domain-like"/>
    <property type="match status" value="1"/>
</dbReference>
<keyword evidence="3 7" id="KW-0133">Cell shape</keyword>
<dbReference type="PROSITE" id="PS52029">
    <property type="entry name" value="LD_TPASE"/>
    <property type="match status" value="1"/>
</dbReference>
<sequence>MHQSPNPSQKKNQSEDSLFVSQQMSRRPFLTASLIGVGALSLSACGADQKQTSSTASDSASAASSPTPTQAPKFSGVVTVVPTAEEVEINPVTPIKVTTEDSTLTEVKLTTVDAQGAPVDAPGTLNKAGNEWTNSEPLAFDSLYTVSWKAKDSQGAEGSGESTFSTVSAANEADVSINVVEGATYGVGQIIEFNFSEPVVNKAEIEKAIKVTGGGDQRGKMRWYSDYMARYRPENYWAANSAIKIQANILGLDLGNGMIGNGNVTRNFSTSDKHYAFVDNKTKTAKLYVNDKLVHENLVTLGNPEWPSVVGQLVVLEQADKYFFNPTSLKLKEGDPHYYEPFWATNVSRLTESGVFVHQALPSAYPYVGVANVSHGCIGMMPEDAKYFFDLFNPGDIVETVNTDYPQADPDDGYGDWNIPFEHYQDSSWKGNW</sequence>
<dbReference type="InterPro" id="IPR038063">
    <property type="entry name" value="Transpep_catalytic_dom"/>
</dbReference>
<dbReference type="CDD" id="cd16913">
    <property type="entry name" value="YkuD_like"/>
    <property type="match status" value="1"/>
</dbReference>
<reference evidence="10 11" key="1">
    <citation type="submission" date="2020-09" db="EMBL/GenBank/DDBJ databases">
        <title>Investigation of environmental microbe.</title>
        <authorList>
            <person name="Ou Y."/>
            <person name="Kang Q."/>
        </authorList>
    </citation>
    <scope>NUCLEOTIDE SEQUENCE [LARGE SCALE GENOMIC DNA]</scope>
    <source>
        <strain evidence="10 11">KJZ-9</strain>
    </source>
</reference>
<dbReference type="PANTHER" id="PTHR30582:SF2">
    <property type="entry name" value="L,D-TRANSPEPTIDASE YCIB-RELATED"/>
    <property type="match status" value="1"/>
</dbReference>
<evidence type="ECO:0000259" key="9">
    <source>
        <dbReference type="PROSITE" id="PS52029"/>
    </source>
</evidence>
<dbReference type="KEGG" id="rama:IDM48_08840"/>
<dbReference type="RefSeq" id="WP_151146837.1">
    <property type="nucleotide sequence ID" value="NZ_CP061538.1"/>
</dbReference>
<evidence type="ECO:0000313" key="10">
    <source>
        <dbReference type="EMBL" id="QNV39477.1"/>
    </source>
</evidence>
<evidence type="ECO:0000256" key="8">
    <source>
        <dbReference type="SAM" id="MobiDB-lite"/>
    </source>
</evidence>
<keyword evidence="6 7" id="KW-0961">Cell wall biogenesis/degradation</keyword>
<dbReference type="Gene3D" id="2.60.40.3710">
    <property type="match status" value="1"/>
</dbReference>
<keyword evidence="2" id="KW-0808">Transferase</keyword>
<evidence type="ECO:0000256" key="2">
    <source>
        <dbReference type="ARBA" id="ARBA00022679"/>
    </source>
</evidence>
<accession>A0A7H2BII1</accession>
<feature type="region of interest" description="Disordered" evidence="8">
    <location>
        <begin position="51"/>
        <end position="74"/>
    </location>
</feature>
<dbReference type="EMBL" id="CP061538">
    <property type="protein sequence ID" value="QNV39477.1"/>
    <property type="molecule type" value="Genomic_DNA"/>
</dbReference>
<feature type="active site" description="Proton donor/acceptor" evidence="7">
    <location>
        <position position="358"/>
    </location>
</feature>
<dbReference type="SUPFAM" id="SSF141523">
    <property type="entry name" value="L,D-transpeptidase catalytic domain-like"/>
    <property type="match status" value="1"/>
</dbReference>
<evidence type="ECO:0000256" key="5">
    <source>
        <dbReference type="ARBA" id="ARBA00023315"/>
    </source>
</evidence>
<dbReference type="GO" id="GO:0018104">
    <property type="term" value="P:peptidoglycan-protein cross-linking"/>
    <property type="evidence" value="ECO:0007669"/>
    <property type="project" value="TreeGrafter"/>
</dbReference>
<comment type="pathway">
    <text evidence="1 7">Cell wall biogenesis; peptidoglycan biosynthesis.</text>
</comment>
<evidence type="ECO:0000256" key="1">
    <source>
        <dbReference type="ARBA" id="ARBA00004752"/>
    </source>
</evidence>
<proteinExistence type="predicted"/>
<dbReference type="InterPro" id="IPR050979">
    <property type="entry name" value="LD-transpeptidase"/>
</dbReference>
<keyword evidence="4 7" id="KW-0573">Peptidoglycan synthesis</keyword>
<organism evidence="10 11">
    <name type="scientific">Rothia amarae</name>
    <dbReference type="NCBI Taxonomy" id="169480"/>
    <lineage>
        <taxon>Bacteria</taxon>
        <taxon>Bacillati</taxon>
        <taxon>Actinomycetota</taxon>
        <taxon>Actinomycetes</taxon>
        <taxon>Micrococcales</taxon>
        <taxon>Micrococcaceae</taxon>
        <taxon>Rothia</taxon>
    </lineage>
</organism>
<dbReference type="GO" id="GO:0005576">
    <property type="term" value="C:extracellular region"/>
    <property type="evidence" value="ECO:0007669"/>
    <property type="project" value="TreeGrafter"/>
</dbReference>
<keyword evidence="11" id="KW-1185">Reference proteome</keyword>
<dbReference type="PANTHER" id="PTHR30582">
    <property type="entry name" value="L,D-TRANSPEPTIDASE"/>
    <property type="match status" value="1"/>
</dbReference>
<dbReference type="GO" id="GO:0071972">
    <property type="term" value="F:peptidoglycan L,D-transpeptidase activity"/>
    <property type="evidence" value="ECO:0007669"/>
    <property type="project" value="TreeGrafter"/>
</dbReference>
<dbReference type="PROSITE" id="PS51318">
    <property type="entry name" value="TAT"/>
    <property type="match status" value="1"/>
</dbReference>
<feature type="region of interest" description="Disordered" evidence="8">
    <location>
        <begin position="1"/>
        <end position="21"/>
    </location>
</feature>
<feature type="domain" description="L,D-TPase catalytic" evidence="9">
    <location>
        <begin position="274"/>
        <end position="401"/>
    </location>
</feature>
<keyword evidence="5" id="KW-0012">Acyltransferase</keyword>
<dbReference type="GO" id="GO:0008360">
    <property type="term" value="P:regulation of cell shape"/>
    <property type="evidence" value="ECO:0007669"/>
    <property type="project" value="UniProtKB-UniRule"/>
</dbReference>
<dbReference type="InterPro" id="IPR006311">
    <property type="entry name" value="TAT_signal"/>
</dbReference>
<evidence type="ECO:0000256" key="3">
    <source>
        <dbReference type="ARBA" id="ARBA00022960"/>
    </source>
</evidence>
<dbReference type="Pfam" id="PF17964">
    <property type="entry name" value="Big_10"/>
    <property type="match status" value="1"/>
</dbReference>
<dbReference type="InterPro" id="IPR005490">
    <property type="entry name" value="LD_TPept_cat_dom"/>
</dbReference>
<dbReference type="InterPro" id="IPR041280">
    <property type="entry name" value="Big_10"/>
</dbReference>
<dbReference type="UniPathway" id="UPA00219"/>
<evidence type="ECO:0000256" key="4">
    <source>
        <dbReference type="ARBA" id="ARBA00022984"/>
    </source>
</evidence>
<evidence type="ECO:0000313" key="11">
    <source>
        <dbReference type="Proteomes" id="UP000516421"/>
    </source>
</evidence>
<dbReference type="AlphaFoldDB" id="A0A7H2BII1"/>
<protein>
    <submittedName>
        <fullName evidence="10">L,D-transpeptidase family protein</fullName>
    </submittedName>
</protein>
<name>A0A7H2BII1_9MICC</name>
<evidence type="ECO:0000256" key="6">
    <source>
        <dbReference type="ARBA" id="ARBA00023316"/>
    </source>
</evidence>
<dbReference type="Gene3D" id="2.60.40.3780">
    <property type="match status" value="1"/>
</dbReference>
<gene>
    <name evidence="10" type="ORF">IDM48_08840</name>
</gene>
<dbReference type="Proteomes" id="UP000516421">
    <property type="component" value="Chromosome"/>
</dbReference>
<dbReference type="GO" id="GO:0016746">
    <property type="term" value="F:acyltransferase activity"/>
    <property type="evidence" value="ECO:0007669"/>
    <property type="project" value="UniProtKB-KW"/>
</dbReference>
<dbReference type="Pfam" id="PF03734">
    <property type="entry name" value="YkuD"/>
    <property type="match status" value="1"/>
</dbReference>
<dbReference type="GO" id="GO:0071555">
    <property type="term" value="P:cell wall organization"/>
    <property type="evidence" value="ECO:0007669"/>
    <property type="project" value="UniProtKB-UniRule"/>
</dbReference>